<accession>A0A2N9M0D6</accession>
<keyword evidence="8" id="KW-0175">Coiled coil</keyword>
<sequence>MMGGDLLKPAESNGAGARCRTGFQGGWFLDEVRVSRHSDLQVQDQAECRRSCMLLSVHIYKDLRRAIGRGLARSLSQIFACLLLAAAAVCAAAQTQENPAPPEPQAVGSSAPVEITLAEAIRRAEASEPGYAAAKAAGRSAGLDKSIAVAGLLPTARAYSQDIYTQPNGITSEGDAGEPAAPLPRFVANDSRPWEYIAQGIVEETFSLAGPAGVRRANAAAAMAAAEQEIARRGLVAAVTGLFYTSLAAGRKLVVAEQARRETEDFTKMTTEREKAREAAHADVVKAELQEELRDRDQEDAQLAAEKARLELGVLLFQDPRTPYTLRADEQAAPLPTQEEVEQVAAKNNPELKSALASLTMSQADVEAAWGTLLPSVGLSLNYGIDANQFSVNAPLTTVGSQPFQPRNLGYSTTFTVNLPVWDWLASEHKVKQSEIRRDAAQVALTNAQRRMIAQLDEAYGEARAARDQLQSLDQSVATAAESLRLTRLAYQGGEGTVLEVVDAENAYVTAENARADGRVRYETARAELETITGTM</sequence>
<dbReference type="Gene3D" id="1.20.1600.10">
    <property type="entry name" value="Outer membrane efflux proteins (OEP)"/>
    <property type="match status" value="1"/>
</dbReference>
<dbReference type="InterPro" id="IPR051906">
    <property type="entry name" value="TolC-like"/>
</dbReference>
<evidence type="ECO:0000256" key="2">
    <source>
        <dbReference type="ARBA" id="ARBA00007613"/>
    </source>
</evidence>
<protein>
    <submittedName>
        <fullName evidence="9">Outer membrane efflux protein</fullName>
    </submittedName>
</protein>
<evidence type="ECO:0000256" key="4">
    <source>
        <dbReference type="ARBA" id="ARBA00022452"/>
    </source>
</evidence>
<dbReference type="SUPFAM" id="SSF56954">
    <property type="entry name" value="Outer membrane efflux proteins (OEP)"/>
    <property type="match status" value="1"/>
</dbReference>
<comment type="subcellular location">
    <subcellularLocation>
        <location evidence="1">Cell outer membrane</location>
    </subcellularLocation>
</comment>
<dbReference type="PANTHER" id="PTHR30026:SF20">
    <property type="entry name" value="OUTER MEMBRANE PROTEIN TOLC"/>
    <property type="match status" value="1"/>
</dbReference>
<dbReference type="Pfam" id="PF02321">
    <property type="entry name" value="OEP"/>
    <property type="match status" value="1"/>
</dbReference>
<evidence type="ECO:0000256" key="7">
    <source>
        <dbReference type="ARBA" id="ARBA00023237"/>
    </source>
</evidence>
<evidence type="ECO:0000313" key="10">
    <source>
        <dbReference type="Proteomes" id="UP000239735"/>
    </source>
</evidence>
<reference evidence="10" key="1">
    <citation type="submission" date="2018-02" db="EMBL/GenBank/DDBJ databases">
        <authorList>
            <person name="Hausmann B."/>
        </authorList>
    </citation>
    <scope>NUCLEOTIDE SEQUENCE [LARGE SCALE GENOMIC DNA]</scope>
    <source>
        <strain evidence="10">Peat soil MAG SbA5</strain>
    </source>
</reference>
<keyword evidence="7" id="KW-0998">Cell outer membrane</keyword>
<organism evidence="9 10">
    <name type="scientific">Candidatus Sulfuritelmatomonas gaucii</name>
    <dbReference type="NCBI Taxonomy" id="2043161"/>
    <lineage>
        <taxon>Bacteria</taxon>
        <taxon>Pseudomonadati</taxon>
        <taxon>Acidobacteriota</taxon>
        <taxon>Terriglobia</taxon>
        <taxon>Terriglobales</taxon>
        <taxon>Acidobacteriaceae</taxon>
        <taxon>Candidatus Sulfuritelmatomonas</taxon>
    </lineage>
</organism>
<dbReference type="PANTHER" id="PTHR30026">
    <property type="entry name" value="OUTER MEMBRANE PROTEIN TOLC"/>
    <property type="match status" value="1"/>
</dbReference>
<keyword evidence="5" id="KW-0812">Transmembrane</keyword>
<dbReference type="Proteomes" id="UP000239735">
    <property type="component" value="Unassembled WGS sequence"/>
</dbReference>
<dbReference type="GO" id="GO:1990281">
    <property type="term" value="C:efflux pump complex"/>
    <property type="evidence" value="ECO:0007669"/>
    <property type="project" value="TreeGrafter"/>
</dbReference>
<evidence type="ECO:0000256" key="3">
    <source>
        <dbReference type="ARBA" id="ARBA00022448"/>
    </source>
</evidence>
<dbReference type="GO" id="GO:0015562">
    <property type="term" value="F:efflux transmembrane transporter activity"/>
    <property type="evidence" value="ECO:0007669"/>
    <property type="project" value="InterPro"/>
</dbReference>
<dbReference type="EMBL" id="OKRB01000130">
    <property type="protein sequence ID" value="SPE28913.1"/>
    <property type="molecule type" value="Genomic_DNA"/>
</dbReference>
<evidence type="ECO:0000256" key="6">
    <source>
        <dbReference type="ARBA" id="ARBA00023136"/>
    </source>
</evidence>
<evidence type="ECO:0000256" key="8">
    <source>
        <dbReference type="SAM" id="Coils"/>
    </source>
</evidence>
<name>A0A2N9M0D6_9BACT</name>
<evidence type="ECO:0000256" key="5">
    <source>
        <dbReference type="ARBA" id="ARBA00022692"/>
    </source>
</evidence>
<keyword evidence="3" id="KW-0813">Transport</keyword>
<feature type="coiled-coil region" evidence="8">
    <location>
        <begin position="431"/>
        <end position="476"/>
    </location>
</feature>
<keyword evidence="4" id="KW-1134">Transmembrane beta strand</keyword>
<comment type="similarity">
    <text evidence="2">Belongs to the outer membrane factor (OMF) (TC 1.B.17) family.</text>
</comment>
<keyword evidence="6" id="KW-0472">Membrane</keyword>
<evidence type="ECO:0000256" key="1">
    <source>
        <dbReference type="ARBA" id="ARBA00004442"/>
    </source>
</evidence>
<gene>
    <name evidence="9" type="ORF">SBA5_70043</name>
</gene>
<dbReference type="GO" id="GO:0015288">
    <property type="term" value="F:porin activity"/>
    <property type="evidence" value="ECO:0007669"/>
    <property type="project" value="TreeGrafter"/>
</dbReference>
<dbReference type="GO" id="GO:0009279">
    <property type="term" value="C:cell outer membrane"/>
    <property type="evidence" value="ECO:0007669"/>
    <property type="project" value="UniProtKB-SubCell"/>
</dbReference>
<dbReference type="InterPro" id="IPR003423">
    <property type="entry name" value="OMP_efflux"/>
</dbReference>
<evidence type="ECO:0000313" key="9">
    <source>
        <dbReference type="EMBL" id="SPE28913.1"/>
    </source>
</evidence>
<proteinExistence type="inferred from homology"/>
<dbReference type="AlphaFoldDB" id="A0A2N9M0D6"/>